<dbReference type="EMBL" id="JAJEQX010000003">
    <property type="protein sequence ID" value="MCC2253382.1"/>
    <property type="molecule type" value="Genomic_DNA"/>
</dbReference>
<reference evidence="2 3" key="1">
    <citation type="submission" date="2021-10" db="EMBL/GenBank/DDBJ databases">
        <title>Anaerobic single-cell dispensing facilitates the cultivation of human gut bacteria.</title>
        <authorList>
            <person name="Afrizal A."/>
        </authorList>
    </citation>
    <scope>NUCLEOTIDE SEQUENCE [LARGE SCALE GENOMIC DNA]</scope>
    <source>
        <strain evidence="2 3">CLA-AA-H200</strain>
    </source>
</reference>
<name>A0ABS8FTS8_9FIRM</name>
<dbReference type="RefSeq" id="WP_227706531.1">
    <property type="nucleotide sequence ID" value="NZ_JAJEQX010000003.1"/>
</dbReference>
<dbReference type="Proteomes" id="UP001198151">
    <property type="component" value="Unassembled WGS sequence"/>
</dbReference>
<dbReference type="InterPro" id="IPR053182">
    <property type="entry name" value="YobU-like_regulator"/>
</dbReference>
<accession>A0ABS8FTS8</accession>
<dbReference type="InterPro" id="IPR029441">
    <property type="entry name" value="Cass2"/>
</dbReference>
<dbReference type="PANTHER" id="PTHR36444:SF2">
    <property type="entry name" value="TRANSCRIPTIONAL REGULATOR PROTEIN YOBU-RELATED"/>
    <property type="match status" value="1"/>
</dbReference>
<evidence type="ECO:0000313" key="3">
    <source>
        <dbReference type="Proteomes" id="UP001198151"/>
    </source>
</evidence>
<dbReference type="SMART" id="SM00871">
    <property type="entry name" value="AraC_E_bind"/>
    <property type="match status" value="1"/>
</dbReference>
<dbReference type="PANTHER" id="PTHR36444">
    <property type="entry name" value="TRANSCRIPTIONAL REGULATOR PROTEIN YOBU-RELATED"/>
    <property type="match status" value="1"/>
</dbReference>
<evidence type="ECO:0000313" key="2">
    <source>
        <dbReference type="EMBL" id="MCC2253382.1"/>
    </source>
</evidence>
<dbReference type="Gene3D" id="3.20.80.10">
    <property type="entry name" value="Regulatory factor, effector binding domain"/>
    <property type="match status" value="1"/>
</dbReference>
<gene>
    <name evidence="2" type="ORF">LKD70_02820</name>
</gene>
<dbReference type="InterPro" id="IPR011256">
    <property type="entry name" value="Reg_factor_effector_dom_sf"/>
</dbReference>
<sequence length="163" mass="18485">MNYEIIELKEKTVEGISARTNNHAPDMEMTIGGLWKRFYEDGVYENIKNKTDGKAIGLYTEYDGGVDDDYTIMVACAVDEKEGGSSGGKSGEYEKRNIPGGRYARFKIVCDMRTSSAAVAQVWKEIWKTDLPRTYICDFEEYQNADMEHAEVCIYIGLQSEEN</sequence>
<organism evidence="2 3">
    <name type="scientific">Ruminococcus turbiniformis</name>
    <dbReference type="NCBI Taxonomy" id="2881258"/>
    <lineage>
        <taxon>Bacteria</taxon>
        <taxon>Bacillati</taxon>
        <taxon>Bacillota</taxon>
        <taxon>Clostridia</taxon>
        <taxon>Eubacteriales</taxon>
        <taxon>Oscillospiraceae</taxon>
        <taxon>Ruminococcus</taxon>
    </lineage>
</organism>
<feature type="domain" description="AraC effector-binding" evidence="1">
    <location>
        <begin position="1"/>
        <end position="159"/>
    </location>
</feature>
<dbReference type="SUPFAM" id="SSF55136">
    <property type="entry name" value="Probable bacterial effector-binding domain"/>
    <property type="match status" value="1"/>
</dbReference>
<protein>
    <submittedName>
        <fullName evidence="2">GyrI-like domain-containing protein</fullName>
    </submittedName>
</protein>
<proteinExistence type="predicted"/>
<dbReference type="Pfam" id="PF14526">
    <property type="entry name" value="Cass2"/>
    <property type="match status" value="1"/>
</dbReference>
<dbReference type="InterPro" id="IPR010499">
    <property type="entry name" value="AraC_E-bd"/>
</dbReference>
<evidence type="ECO:0000259" key="1">
    <source>
        <dbReference type="SMART" id="SM00871"/>
    </source>
</evidence>
<comment type="caution">
    <text evidence="2">The sequence shown here is derived from an EMBL/GenBank/DDBJ whole genome shotgun (WGS) entry which is preliminary data.</text>
</comment>
<keyword evidence="3" id="KW-1185">Reference proteome</keyword>